<comment type="caution">
    <text evidence="2">The sequence shown here is derived from an EMBL/GenBank/DDBJ whole genome shotgun (WGS) entry which is preliminary data.</text>
</comment>
<dbReference type="AlphaFoldDB" id="A0A4Z2EV13"/>
<evidence type="ECO:0000313" key="2">
    <source>
        <dbReference type="EMBL" id="TNN32668.1"/>
    </source>
</evidence>
<dbReference type="Proteomes" id="UP000314294">
    <property type="component" value="Unassembled WGS sequence"/>
</dbReference>
<evidence type="ECO:0000313" key="3">
    <source>
        <dbReference type="Proteomes" id="UP000314294"/>
    </source>
</evidence>
<keyword evidence="3" id="KW-1185">Reference proteome</keyword>
<sequence>MCGERERERGGEEERRERETKGDGKGEETFGSGKEKVEEEEEEEEEEEAMYRPWRGPEPSAERPDGTPEPRNREGDESGDRRRVRRQVSSQETSEESEDESGVRSQETSKESGDDWTRRRRVSVTLRPTASRTLSATHRGRGHTRHRDPPGRTGTHRDAPGLTEQLVGDVLRHFPSRLAGWAPAGRAGGGVGPGGAEHGAAPGSSRLLGCSPVDSPYLNRLALRPFARARTRHARALR</sequence>
<feature type="compositionally biased region" description="Basic and acidic residues" evidence="1">
    <location>
        <begin position="60"/>
        <end position="81"/>
    </location>
</feature>
<reference evidence="2 3" key="1">
    <citation type="submission" date="2019-03" db="EMBL/GenBank/DDBJ databases">
        <title>First draft genome of Liparis tanakae, snailfish: a comprehensive survey of snailfish specific genes.</title>
        <authorList>
            <person name="Kim W."/>
            <person name="Song I."/>
            <person name="Jeong J.-H."/>
            <person name="Kim D."/>
            <person name="Kim S."/>
            <person name="Ryu S."/>
            <person name="Song J.Y."/>
            <person name="Lee S.K."/>
        </authorList>
    </citation>
    <scope>NUCLEOTIDE SEQUENCE [LARGE SCALE GENOMIC DNA]</scope>
    <source>
        <tissue evidence="2">Muscle</tissue>
    </source>
</reference>
<gene>
    <name evidence="2" type="ORF">EYF80_057169</name>
</gene>
<feature type="compositionally biased region" description="Polar residues" evidence="1">
    <location>
        <begin position="126"/>
        <end position="136"/>
    </location>
</feature>
<protein>
    <submittedName>
        <fullName evidence="2">Uncharacterized protein</fullName>
    </submittedName>
</protein>
<feature type="compositionally biased region" description="Acidic residues" evidence="1">
    <location>
        <begin position="38"/>
        <end position="48"/>
    </location>
</feature>
<evidence type="ECO:0000256" key="1">
    <source>
        <dbReference type="SAM" id="MobiDB-lite"/>
    </source>
</evidence>
<feature type="compositionally biased region" description="Basic and acidic residues" evidence="1">
    <location>
        <begin position="147"/>
        <end position="159"/>
    </location>
</feature>
<organism evidence="2 3">
    <name type="scientific">Liparis tanakae</name>
    <name type="common">Tanaka's snailfish</name>
    <dbReference type="NCBI Taxonomy" id="230148"/>
    <lineage>
        <taxon>Eukaryota</taxon>
        <taxon>Metazoa</taxon>
        <taxon>Chordata</taxon>
        <taxon>Craniata</taxon>
        <taxon>Vertebrata</taxon>
        <taxon>Euteleostomi</taxon>
        <taxon>Actinopterygii</taxon>
        <taxon>Neopterygii</taxon>
        <taxon>Teleostei</taxon>
        <taxon>Neoteleostei</taxon>
        <taxon>Acanthomorphata</taxon>
        <taxon>Eupercaria</taxon>
        <taxon>Perciformes</taxon>
        <taxon>Cottioidei</taxon>
        <taxon>Cottales</taxon>
        <taxon>Liparidae</taxon>
        <taxon>Liparis</taxon>
    </lineage>
</organism>
<feature type="compositionally biased region" description="Basic and acidic residues" evidence="1">
    <location>
        <begin position="107"/>
        <end position="117"/>
    </location>
</feature>
<feature type="compositionally biased region" description="Basic and acidic residues" evidence="1">
    <location>
        <begin position="1"/>
        <end position="37"/>
    </location>
</feature>
<name>A0A4Z2EV13_9TELE</name>
<proteinExistence type="predicted"/>
<feature type="region of interest" description="Disordered" evidence="1">
    <location>
        <begin position="1"/>
        <end position="161"/>
    </location>
</feature>
<accession>A0A4Z2EV13</accession>
<dbReference type="EMBL" id="SRLO01002560">
    <property type="protein sequence ID" value="TNN32668.1"/>
    <property type="molecule type" value="Genomic_DNA"/>
</dbReference>